<evidence type="ECO:0000256" key="9">
    <source>
        <dbReference type="RuleBase" id="RU003357"/>
    </source>
</evidence>
<dbReference type="EMBL" id="FNQO01000003">
    <property type="protein sequence ID" value="SEA32374.1"/>
    <property type="molecule type" value="Genomic_DNA"/>
</dbReference>
<dbReference type="Proteomes" id="UP000198658">
    <property type="component" value="Unassembled WGS sequence"/>
</dbReference>
<evidence type="ECO:0000259" key="11">
    <source>
        <dbReference type="Pfam" id="PF00593"/>
    </source>
</evidence>
<dbReference type="InterPro" id="IPR012910">
    <property type="entry name" value="Plug_dom"/>
</dbReference>
<dbReference type="InterPro" id="IPR000531">
    <property type="entry name" value="Beta-barrel_TonB"/>
</dbReference>
<name>A0A1H4AA73_9GAMM</name>
<dbReference type="SUPFAM" id="SSF56935">
    <property type="entry name" value="Porins"/>
    <property type="match status" value="1"/>
</dbReference>
<dbReference type="PROSITE" id="PS52016">
    <property type="entry name" value="TONB_DEPENDENT_REC_3"/>
    <property type="match status" value="1"/>
</dbReference>
<dbReference type="PANTHER" id="PTHR47234:SF3">
    <property type="entry name" value="SECRETIN_TONB SHORT N-TERMINAL DOMAIN-CONTAINING PROTEIN"/>
    <property type="match status" value="1"/>
</dbReference>
<dbReference type="Pfam" id="PF07715">
    <property type="entry name" value="Plug"/>
    <property type="match status" value="1"/>
</dbReference>
<accession>A0A1H4AA73</accession>
<keyword evidence="2 8" id="KW-0813">Transport</keyword>
<dbReference type="STRING" id="658218.SAMN05216562_2621"/>
<evidence type="ECO:0000313" key="14">
    <source>
        <dbReference type="Proteomes" id="UP000198658"/>
    </source>
</evidence>
<feature type="chain" id="PRO_5011731027" evidence="10">
    <location>
        <begin position="28"/>
        <end position="845"/>
    </location>
</feature>
<evidence type="ECO:0000256" key="4">
    <source>
        <dbReference type="ARBA" id="ARBA00022692"/>
    </source>
</evidence>
<evidence type="ECO:0000256" key="10">
    <source>
        <dbReference type="SAM" id="SignalP"/>
    </source>
</evidence>
<dbReference type="InterPro" id="IPR039426">
    <property type="entry name" value="TonB-dep_rcpt-like"/>
</dbReference>
<reference evidence="14" key="1">
    <citation type="submission" date="2016-10" db="EMBL/GenBank/DDBJ databases">
        <authorList>
            <person name="Varghese N."/>
            <person name="Submissions S."/>
        </authorList>
    </citation>
    <scope>NUCLEOTIDE SEQUENCE [LARGE SCALE GENOMIC DNA]</scope>
    <source>
        <strain evidence="14">CGMCC 1.10657</strain>
    </source>
</reference>
<keyword evidence="3 8" id="KW-1134">Transmembrane beta strand</keyword>
<evidence type="ECO:0000259" key="12">
    <source>
        <dbReference type="Pfam" id="PF07715"/>
    </source>
</evidence>
<gene>
    <name evidence="13" type="ORF">SAMN05216562_2621</name>
</gene>
<evidence type="ECO:0000256" key="7">
    <source>
        <dbReference type="ARBA" id="ARBA00023237"/>
    </source>
</evidence>
<dbReference type="Pfam" id="PF00593">
    <property type="entry name" value="TonB_dep_Rec_b-barrel"/>
    <property type="match status" value="1"/>
</dbReference>
<feature type="domain" description="TonB-dependent receptor-like beta-barrel" evidence="11">
    <location>
        <begin position="364"/>
        <end position="800"/>
    </location>
</feature>
<feature type="signal peptide" evidence="10">
    <location>
        <begin position="1"/>
        <end position="27"/>
    </location>
</feature>
<evidence type="ECO:0000256" key="2">
    <source>
        <dbReference type="ARBA" id="ARBA00022448"/>
    </source>
</evidence>
<dbReference type="InterPro" id="IPR036942">
    <property type="entry name" value="Beta-barrel_TonB_sf"/>
</dbReference>
<evidence type="ECO:0000256" key="6">
    <source>
        <dbReference type="ARBA" id="ARBA00023136"/>
    </source>
</evidence>
<dbReference type="InterPro" id="IPR037066">
    <property type="entry name" value="Plug_dom_sf"/>
</dbReference>
<evidence type="ECO:0000313" key="13">
    <source>
        <dbReference type="EMBL" id="SEA32374.1"/>
    </source>
</evidence>
<keyword evidence="10" id="KW-0732">Signal</keyword>
<dbReference type="GO" id="GO:0009279">
    <property type="term" value="C:cell outer membrane"/>
    <property type="evidence" value="ECO:0007669"/>
    <property type="project" value="UniProtKB-SubCell"/>
</dbReference>
<keyword evidence="4 8" id="KW-0812">Transmembrane</keyword>
<keyword evidence="5 9" id="KW-0798">TonB box</keyword>
<keyword evidence="7 8" id="KW-0998">Cell outer membrane</keyword>
<keyword evidence="6 8" id="KW-0472">Membrane</keyword>
<dbReference type="Gene3D" id="2.40.170.20">
    <property type="entry name" value="TonB-dependent receptor, beta-barrel domain"/>
    <property type="match status" value="1"/>
</dbReference>
<keyword evidence="14" id="KW-1185">Reference proteome</keyword>
<dbReference type="PANTHER" id="PTHR47234">
    <property type="match status" value="1"/>
</dbReference>
<comment type="subcellular location">
    <subcellularLocation>
        <location evidence="1 8">Cell outer membrane</location>
        <topology evidence="1 8">Multi-pass membrane protein</topology>
    </subcellularLocation>
</comment>
<comment type="similarity">
    <text evidence="8 9">Belongs to the TonB-dependent receptor family.</text>
</comment>
<dbReference type="OrthoDB" id="9805434at2"/>
<evidence type="ECO:0000256" key="3">
    <source>
        <dbReference type="ARBA" id="ARBA00022452"/>
    </source>
</evidence>
<protein>
    <submittedName>
        <fullName evidence="13">Iron complex outermembrane recepter protein</fullName>
    </submittedName>
</protein>
<evidence type="ECO:0000256" key="8">
    <source>
        <dbReference type="PROSITE-ProRule" id="PRU01360"/>
    </source>
</evidence>
<dbReference type="AlphaFoldDB" id="A0A1H4AA73"/>
<dbReference type="Gene3D" id="2.170.130.10">
    <property type="entry name" value="TonB-dependent receptor, plug domain"/>
    <property type="match status" value="1"/>
</dbReference>
<feature type="domain" description="TonB-dependent receptor plug" evidence="12">
    <location>
        <begin position="51"/>
        <end position="173"/>
    </location>
</feature>
<proteinExistence type="inferred from homology"/>
<evidence type="ECO:0000256" key="1">
    <source>
        <dbReference type="ARBA" id="ARBA00004571"/>
    </source>
</evidence>
<evidence type="ECO:0000256" key="5">
    <source>
        <dbReference type="ARBA" id="ARBA00023077"/>
    </source>
</evidence>
<organism evidence="13 14">
    <name type="scientific">Microbulbifer marinus</name>
    <dbReference type="NCBI Taxonomy" id="658218"/>
    <lineage>
        <taxon>Bacteria</taxon>
        <taxon>Pseudomonadati</taxon>
        <taxon>Pseudomonadota</taxon>
        <taxon>Gammaproteobacteria</taxon>
        <taxon>Cellvibrionales</taxon>
        <taxon>Microbulbiferaceae</taxon>
        <taxon>Microbulbifer</taxon>
    </lineage>
</organism>
<sequence>MKKTTQFGVSSVSLIALAGALAAPVQAQSAGDNLVMEEVVTVGSRTKPRSVAESPVPVDVFNANDLAKSGSSDMLDMLKSSVPSFNVHDQPISDAASMIRPVNMRGLSSDSTLVLLNGKRRHRASVIAFQGGGLNDGAQGPDISVIPSIALKQVEVLRDGAAAQYGSDAIAGVMNFVLKDDAEGGSLELKTGEYFEGDGQSTTIAGNYGMAMTDSGFLNLSFQLKNADDTSRSVQRADAQELIDAGNTAVADPAQIWGAPIVEDDMTLFANFGMDLKDGTEIYAFGNHSNRKVDGGFYYRNPNGRSGVYTDDDGNRLVGALDGNASSCDAYRTAPLADGSDMVTSGLTADDNCFVFNKTIPGGYTPRFVGDITDTSLTAGRRGEFSNGFMQGWNFDLSASVGRNEAVFGLNNTINPSFGPDSKRDFDTGSYIQLEKTLNFDLQKQMDNLSVAVGAEWRDESFQIIAGEGMSWQVGPLADQGFNIGSHGFAGFSIDSAGIAERSNYALYADLENQLTDNFLLGGALRYENFDSFGDTTNYKLVANWQITDNLAWRASHSTGFRAPTMGQASVVNTQTSIVGGQLTQAQTLPAPKLGEAELQPEESVNFATGLVMSVGDLQVTADAYFIEVTDRIALTDNATPTAAQRSAMAAAGVPNPELIGQVNYFANDFDTETTGLDVVATYGTELFGGGTDFSLAYNWTQTEVVGGDTTCGGGFVNNQGEICKALRLERGLPDHRASFTVAQNWDKLSAFVRTNFYGEYVGVHADWFGEELGSEFTVDFELTYAASDSIVLTAGAANVFDEKGGEIDGSIVGAPDNVLGGVYYETSPYGIGGGFYYLKAGYEF</sequence>